<dbReference type="GeneID" id="64624027"/>
<dbReference type="EMBL" id="JABBWG010000002">
    <property type="protein sequence ID" value="KAG1826151.1"/>
    <property type="molecule type" value="Genomic_DNA"/>
</dbReference>
<accession>A0A9P7JJR1</accession>
<organism evidence="2 3">
    <name type="scientific">Suillus subaureus</name>
    <dbReference type="NCBI Taxonomy" id="48587"/>
    <lineage>
        <taxon>Eukaryota</taxon>
        <taxon>Fungi</taxon>
        <taxon>Dikarya</taxon>
        <taxon>Basidiomycota</taxon>
        <taxon>Agaricomycotina</taxon>
        <taxon>Agaricomycetes</taxon>
        <taxon>Agaricomycetidae</taxon>
        <taxon>Boletales</taxon>
        <taxon>Suillineae</taxon>
        <taxon>Suillaceae</taxon>
        <taxon>Suillus</taxon>
    </lineage>
</organism>
<keyword evidence="3" id="KW-1185">Reference proteome</keyword>
<dbReference type="InterPro" id="IPR032675">
    <property type="entry name" value="LRR_dom_sf"/>
</dbReference>
<protein>
    <recommendedName>
        <fullName evidence="4">F-box domain-containing protein</fullName>
    </recommendedName>
</protein>
<reference evidence="2" key="1">
    <citation type="journal article" date="2020" name="New Phytol.">
        <title>Comparative genomics reveals dynamic genome evolution in host specialist ectomycorrhizal fungi.</title>
        <authorList>
            <person name="Lofgren L.A."/>
            <person name="Nguyen N.H."/>
            <person name="Vilgalys R."/>
            <person name="Ruytinx J."/>
            <person name="Liao H.L."/>
            <person name="Branco S."/>
            <person name="Kuo A."/>
            <person name="LaButti K."/>
            <person name="Lipzen A."/>
            <person name="Andreopoulos W."/>
            <person name="Pangilinan J."/>
            <person name="Riley R."/>
            <person name="Hundley H."/>
            <person name="Na H."/>
            <person name="Barry K."/>
            <person name="Grigoriev I.V."/>
            <person name="Stajich J.E."/>
            <person name="Kennedy P.G."/>
        </authorList>
    </citation>
    <scope>NUCLEOTIDE SEQUENCE</scope>
    <source>
        <strain evidence="2">MN1</strain>
    </source>
</reference>
<evidence type="ECO:0000313" key="3">
    <source>
        <dbReference type="Proteomes" id="UP000807769"/>
    </source>
</evidence>
<dbReference type="AlphaFoldDB" id="A0A9P7JJR1"/>
<comment type="caution">
    <text evidence="2">The sequence shown here is derived from an EMBL/GenBank/DDBJ whole genome shotgun (WGS) entry which is preliminary data.</text>
</comment>
<dbReference type="Gene3D" id="3.80.10.10">
    <property type="entry name" value="Ribonuclease Inhibitor"/>
    <property type="match status" value="1"/>
</dbReference>
<dbReference type="PANTHER" id="PTHR13318:SF105">
    <property type="entry name" value="F-BOX_LRR-REPEAT PROTEIN 3"/>
    <property type="match status" value="1"/>
</dbReference>
<feature type="region of interest" description="Disordered" evidence="1">
    <location>
        <begin position="1"/>
        <end position="36"/>
    </location>
</feature>
<dbReference type="GO" id="GO:0031146">
    <property type="term" value="P:SCF-dependent proteasomal ubiquitin-dependent protein catabolic process"/>
    <property type="evidence" value="ECO:0007669"/>
    <property type="project" value="TreeGrafter"/>
</dbReference>
<gene>
    <name evidence="2" type="ORF">BJ212DRAFT_1259294</name>
</gene>
<dbReference type="PANTHER" id="PTHR13318">
    <property type="entry name" value="PARTNER OF PAIRED, ISOFORM B-RELATED"/>
    <property type="match status" value="1"/>
</dbReference>
<evidence type="ECO:0000256" key="1">
    <source>
        <dbReference type="SAM" id="MobiDB-lite"/>
    </source>
</evidence>
<dbReference type="Proteomes" id="UP000807769">
    <property type="component" value="Unassembled WGS sequence"/>
</dbReference>
<dbReference type="RefSeq" id="XP_041199404.1">
    <property type="nucleotide sequence ID" value="XM_041330010.1"/>
</dbReference>
<evidence type="ECO:0008006" key="4">
    <source>
        <dbReference type="Google" id="ProtNLM"/>
    </source>
</evidence>
<evidence type="ECO:0000313" key="2">
    <source>
        <dbReference type="EMBL" id="KAG1826151.1"/>
    </source>
</evidence>
<sequence length="521" mass="56008">MSKRKAEPSQRPAKRRRGGVPTFGAETEDDRVNLASSRSLSTASAFSTRSVPSTGPIPNLSALCARSFVANLRALHETRDDWEITLKWLKLMPDNLVPKLFAMLRSSCPQILTNAMITSYFLRGPSIVLTSDVPAVNKITILAVAGAGKSLHELHLTGFVKFADSVFATILPSMPSLRVLVLRGCAKVGSATAEAAARSCPLLSTANFNYTAVPPVALVPLLKNCPDLKVLKLAGIPNWTDATFAKLSSAVFQDESFILTSIQTLKLRQLSLSESSINFFLARCPNLARLDLSFTHVHRPLPVVLAEARIEKLSLTSTAISSVDVVALISSLPHIKSLALGALGGGQGSSVAIGNTSAMTMTDQTLESLADVLKDFGQLEKISLVGNTKLGATSRHSGTLEYFIQCVGRKCKYLNLSGVHHLQSLHLSGLLPQDAENQPPRLEQLLLNNTGVDDDAVPYLECCSNLVVLELAGTKISSAGLFSVIDTCPKLQALNLTSCRSVSVTDRRHFFEVRVAGIRPT</sequence>
<dbReference type="OrthoDB" id="550575at2759"/>
<name>A0A9P7JJR1_9AGAM</name>
<proteinExistence type="predicted"/>
<dbReference type="GO" id="GO:0019005">
    <property type="term" value="C:SCF ubiquitin ligase complex"/>
    <property type="evidence" value="ECO:0007669"/>
    <property type="project" value="TreeGrafter"/>
</dbReference>
<dbReference type="SUPFAM" id="SSF52047">
    <property type="entry name" value="RNI-like"/>
    <property type="match status" value="1"/>
</dbReference>